<keyword evidence="2" id="KW-1185">Reference proteome</keyword>
<reference evidence="1 2" key="1">
    <citation type="submission" date="2022-12" db="EMBL/GenBank/DDBJ databases">
        <title>Chromosome-scale assembly of the Ensete ventricosum genome.</title>
        <authorList>
            <person name="Dussert Y."/>
            <person name="Stocks J."/>
            <person name="Wendawek A."/>
            <person name="Woldeyes F."/>
            <person name="Nichols R.A."/>
            <person name="Borrell J.S."/>
        </authorList>
    </citation>
    <scope>NUCLEOTIDE SEQUENCE [LARGE SCALE GENOMIC DNA]</scope>
    <source>
        <strain evidence="2">cv. Maze</strain>
        <tissue evidence="1">Seeds</tissue>
    </source>
</reference>
<proteinExistence type="predicted"/>
<sequence length="87" mass="9728">MDPETTFRFLRSRRLSDRIRPFLCSPYSLLCTVHALIEGEKGKKNKGGSGGLPRLLPDTGGLTTDRYRGSDVIAHRRRRCAGISLLL</sequence>
<name>A0AAV8RSK6_ENSVE</name>
<organism evidence="1 2">
    <name type="scientific">Ensete ventricosum</name>
    <name type="common">Abyssinian banana</name>
    <name type="synonym">Musa ensete</name>
    <dbReference type="NCBI Taxonomy" id="4639"/>
    <lineage>
        <taxon>Eukaryota</taxon>
        <taxon>Viridiplantae</taxon>
        <taxon>Streptophyta</taxon>
        <taxon>Embryophyta</taxon>
        <taxon>Tracheophyta</taxon>
        <taxon>Spermatophyta</taxon>
        <taxon>Magnoliopsida</taxon>
        <taxon>Liliopsida</taxon>
        <taxon>Zingiberales</taxon>
        <taxon>Musaceae</taxon>
        <taxon>Ensete</taxon>
    </lineage>
</organism>
<accession>A0AAV8RSK6</accession>
<gene>
    <name evidence="1" type="ORF">OPV22_006219</name>
</gene>
<dbReference type="AlphaFoldDB" id="A0AAV8RSK6"/>
<dbReference type="Proteomes" id="UP001222027">
    <property type="component" value="Unassembled WGS sequence"/>
</dbReference>
<dbReference type="EMBL" id="JAQQAF010000002">
    <property type="protein sequence ID" value="KAJ8505333.1"/>
    <property type="molecule type" value="Genomic_DNA"/>
</dbReference>
<comment type="caution">
    <text evidence="1">The sequence shown here is derived from an EMBL/GenBank/DDBJ whole genome shotgun (WGS) entry which is preliminary data.</text>
</comment>
<evidence type="ECO:0000313" key="1">
    <source>
        <dbReference type="EMBL" id="KAJ8505333.1"/>
    </source>
</evidence>
<evidence type="ECO:0000313" key="2">
    <source>
        <dbReference type="Proteomes" id="UP001222027"/>
    </source>
</evidence>
<protein>
    <submittedName>
        <fullName evidence="1">Uncharacterized protein</fullName>
    </submittedName>
</protein>